<name>A0A1H1THK4_9ACTN</name>
<dbReference type="EMBL" id="LT629758">
    <property type="protein sequence ID" value="SDS59698.1"/>
    <property type="molecule type" value="Genomic_DNA"/>
</dbReference>
<evidence type="ECO:0000313" key="2">
    <source>
        <dbReference type="Proteomes" id="UP000198688"/>
    </source>
</evidence>
<protein>
    <submittedName>
        <fullName evidence="1">Uncharacterized conserved protein</fullName>
    </submittedName>
</protein>
<organism evidence="1 2">
    <name type="scientific">Actinoplanes derwentensis</name>
    <dbReference type="NCBI Taxonomy" id="113562"/>
    <lineage>
        <taxon>Bacteria</taxon>
        <taxon>Bacillati</taxon>
        <taxon>Actinomycetota</taxon>
        <taxon>Actinomycetes</taxon>
        <taxon>Micromonosporales</taxon>
        <taxon>Micromonosporaceae</taxon>
        <taxon>Actinoplanes</taxon>
    </lineage>
</organism>
<gene>
    <name evidence="1" type="ORF">SAMN04489716_1142</name>
</gene>
<proteinExistence type="predicted"/>
<dbReference type="AlphaFoldDB" id="A0A1H1THK4"/>
<dbReference type="Gene3D" id="1.10.490.110">
    <property type="entry name" value="Uncharacterized conserved protein DUF2267"/>
    <property type="match status" value="1"/>
</dbReference>
<dbReference type="InterPro" id="IPR018727">
    <property type="entry name" value="DUF2267"/>
</dbReference>
<sequence>MDIDTLLSGVEHQARLHGRRESLRVVVGVLGALADVLPPRASELLAPHLPAEIRTGLSGHARVETPAACRPFLDRVTALLFADQPDGAFLARVVLAHLNTSLHVISPAAFAHMVAADLRPLLLAGRPAVIRHQPGAGVLTGHVRIPVTTPAPDKQLA</sequence>
<dbReference type="Pfam" id="PF10025">
    <property type="entry name" value="DUF2267"/>
    <property type="match status" value="1"/>
</dbReference>
<dbReference type="RefSeq" id="WP_092542259.1">
    <property type="nucleotide sequence ID" value="NZ_BOMJ01000020.1"/>
</dbReference>
<keyword evidence="2" id="KW-1185">Reference proteome</keyword>
<dbReference type="InterPro" id="IPR038282">
    <property type="entry name" value="DUF2267_sf"/>
</dbReference>
<accession>A0A1H1THK4</accession>
<dbReference type="OrthoDB" id="3298681at2"/>
<reference evidence="1 2" key="1">
    <citation type="submission" date="2016-10" db="EMBL/GenBank/DDBJ databases">
        <authorList>
            <person name="de Groot N.N."/>
        </authorList>
    </citation>
    <scope>NUCLEOTIDE SEQUENCE [LARGE SCALE GENOMIC DNA]</scope>
    <source>
        <strain evidence="1 2">DSM 43941</strain>
    </source>
</reference>
<dbReference type="Proteomes" id="UP000198688">
    <property type="component" value="Chromosome I"/>
</dbReference>
<evidence type="ECO:0000313" key="1">
    <source>
        <dbReference type="EMBL" id="SDS59698.1"/>
    </source>
</evidence>